<proteinExistence type="predicted"/>
<sequence>MKKILLAGLFVIIAACGGANGSDSGTASSPSEGAVEGQRDFTLALADGTSYTLSEADKPAFVIFWAEW</sequence>
<organism evidence="1">
    <name type="scientific">hydrothermal vent metagenome</name>
    <dbReference type="NCBI Taxonomy" id="652676"/>
    <lineage>
        <taxon>unclassified sequences</taxon>
        <taxon>metagenomes</taxon>
        <taxon>ecological metagenomes</taxon>
    </lineage>
</organism>
<dbReference type="AlphaFoldDB" id="A0A3B0SSR5"/>
<dbReference type="InterPro" id="IPR036249">
    <property type="entry name" value="Thioredoxin-like_sf"/>
</dbReference>
<name>A0A3B0SSR5_9ZZZZ</name>
<gene>
    <name evidence="1" type="ORF">MNBD_ACTINO02-2487</name>
</gene>
<protein>
    <submittedName>
        <fullName evidence="1">Uncharacterized protein</fullName>
    </submittedName>
</protein>
<accession>A0A3B0SSR5</accession>
<dbReference type="SUPFAM" id="SSF52833">
    <property type="entry name" value="Thioredoxin-like"/>
    <property type="match status" value="1"/>
</dbReference>
<evidence type="ECO:0000313" key="1">
    <source>
        <dbReference type="EMBL" id="VAW08925.1"/>
    </source>
</evidence>
<reference evidence="1" key="1">
    <citation type="submission" date="2018-06" db="EMBL/GenBank/DDBJ databases">
        <authorList>
            <person name="Zhirakovskaya E."/>
        </authorList>
    </citation>
    <scope>NUCLEOTIDE SEQUENCE</scope>
</reference>
<dbReference type="EMBL" id="UOEK01000508">
    <property type="protein sequence ID" value="VAW08925.1"/>
    <property type="molecule type" value="Genomic_DNA"/>
</dbReference>
<dbReference type="PROSITE" id="PS51257">
    <property type="entry name" value="PROKAR_LIPOPROTEIN"/>
    <property type="match status" value="1"/>
</dbReference>